<dbReference type="GO" id="GO:0016491">
    <property type="term" value="F:oxidoreductase activity"/>
    <property type="evidence" value="ECO:0007669"/>
    <property type="project" value="InterPro"/>
</dbReference>
<evidence type="ECO:0000259" key="1">
    <source>
        <dbReference type="PROSITE" id="PS51384"/>
    </source>
</evidence>
<dbReference type="Gene3D" id="2.40.30.10">
    <property type="entry name" value="Translation factors"/>
    <property type="match status" value="1"/>
</dbReference>
<dbReference type="CDD" id="cd06193">
    <property type="entry name" value="siderophore_interacting"/>
    <property type="match status" value="1"/>
</dbReference>
<organism evidence="2 3">
    <name type="scientific">Cellulomonas marina</name>
    <dbReference type="NCBI Taxonomy" id="988821"/>
    <lineage>
        <taxon>Bacteria</taxon>
        <taxon>Bacillati</taxon>
        <taxon>Actinomycetota</taxon>
        <taxon>Actinomycetes</taxon>
        <taxon>Micrococcales</taxon>
        <taxon>Cellulomonadaceae</taxon>
        <taxon>Cellulomonas</taxon>
    </lineage>
</organism>
<dbReference type="Pfam" id="PF04954">
    <property type="entry name" value="SIP"/>
    <property type="match status" value="1"/>
</dbReference>
<keyword evidence="3" id="KW-1185">Reference proteome</keyword>
<feature type="domain" description="FAD-binding FR-type" evidence="1">
    <location>
        <begin position="5"/>
        <end position="136"/>
    </location>
</feature>
<dbReference type="InterPro" id="IPR007037">
    <property type="entry name" value="SIP_rossman_dom"/>
</dbReference>
<dbReference type="Proteomes" id="UP000199012">
    <property type="component" value="Unassembled WGS sequence"/>
</dbReference>
<reference evidence="2 3" key="1">
    <citation type="submission" date="2016-10" db="EMBL/GenBank/DDBJ databases">
        <authorList>
            <person name="de Groot N.N."/>
        </authorList>
    </citation>
    <scope>NUCLEOTIDE SEQUENCE [LARGE SCALE GENOMIC DNA]</scope>
    <source>
        <strain evidence="2 3">CGMCC 4.6945</strain>
    </source>
</reference>
<evidence type="ECO:0000313" key="2">
    <source>
        <dbReference type="EMBL" id="SFA95244.1"/>
    </source>
</evidence>
<evidence type="ECO:0000313" key="3">
    <source>
        <dbReference type="Proteomes" id="UP000199012"/>
    </source>
</evidence>
<proteinExistence type="predicted"/>
<sequence>MRRRQAALPGTVLQAHRVTEHLVRVVLGGPGLAAFEPSVHADSYVKLAFCAPGPRPLDEDGRVDLTAVRDALGPDAVRLRAYTVRDARDGEVTLDVVVHGDEGLAGPWAARLADGRPREEDLEALVLGPGGAWSPVGTGPRAGAGTSADTAAAEDAPVATVLVGDASALPAVAVCLERMPADATGVALVEVAGPADRLPLTAPAGVEVRWVEAAGAPGDALVAAVRELAWPAGRVEAFVHGEAQAVRALRRHVRAERGVRREDLSASGYWRQGVDDEGWRAQKRDWVAAVEADDAG</sequence>
<dbReference type="RefSeq" id="WP_239078800.1">
    <property type="nucleotide sequence ID" value="NZ_BONM01000010.1"/>
</dbReference>
<dbReference type="PROSITE" id="PS51384">
    <property type="entry name" value="FAD_FR"/>
    <property type="match status" value="1"/>
</dbReference>
<accession>A0A1I0X345</accession>
<dbReference type="InterPro" id="IPR039261">
    <property type="entry name" value="FNR_nucleotide-bd"/>
</dbReference>
<dbReference type="InterPro" id="IPR017927">
    <property type="entry name" value="FAD-bd_FR_type"/>
</dbReference>
<dbReference type="InterPro" id="IPR013113">
    <property type="entry name" value="SIP_FAD-bd"/>
</dbReference>
<dbReference type="EMBL" id="FOKA01000004">
    <property type="protein sequence ID" value="SFA95244.1"/>
    <property type="molecule type" value="Genomic_DNA"/>
</dbReference>
<gene>
    <name evidence="2" type="ORF">SAMN05421867_10479</name>
</gene>
<dbReference type="STRING" id="988821.SAMN05421867_10479"/>
<dbReference type="Pfam" id="PF08021">
    <property type="entry name" value="FAD_binding_9"/>
    <property type="match status" value="1"/>
</dbReference>
<dbReference type="AlphaFoldDB" id="A0A1I0X345"/>
<dbReference type="InterPro" id="IPR039374">
    <property type="entry name" value="SIP_fam"/>
</dbReference>
<dbReference type="PANTHER" id="PTHR30157:SF0">
    <property type="entry name" value="NADPH-DEPENDENT FERRIC-CHELATE REDUCTASE"/>
    <property type="match status" value="1"/>
</dbReference>
<name>A0A1I0X345_9CELL</name>
<dbReference type="Gene3D" id="3.40.50.80">
    <property type="entry name" value="Nucleotide-binding domain of ferredoxin-NADP reductase (FNR) module"/>
    <property type="match status" value="1"/>
</dbReference>
<protein>
    <submittedName>
        <fullName evidence="2">NADPH-dependent ferric siderophore reductase, contains FAD-binding and SIP domains</fullName>
    </submittedName>
</protein>
<dbReference type="PANTHER" id="PTHR30157">
    <property type="entry name" value="FERRIC REDUCTASE, NADPH-DEPENDENT"/>
    <property type="match status" value="1"/>
</dbReference>